<dbReference type="Pfam" id="PF22641">
    <property type="entry name" value="TiaS_TCKD"/>
    <property type="match status" value="1"/>
</dbReference>
<dbReference type="NCBIfam" id="TIGR03280">
    <property type="entry name" value="methan_mark_11"/>
    <property type="match status" value="1"/>
</dbReference>
<proteinExistence type="predicted"/>
<evidence type="ECO:0000313" key="2">
    <source>
        <dbReference type="EMBL" id="AEH06003.1"/>
    </source>
</evidence>
<evidence type="ECO:0000259" key="1">
    <source>
        <dbReference type="Pfam" id="PF22641"/>
    </source>
</evidence>
<dbReference type="Gene3D" id="3.30.70.2200">
    <property type="match status" value="1"/>
</dbReference>
<gene>
    <name evidence="2" type="ordered locus">Metok_0005</name>
</gene>
<dbReference type="EMBL" id="CP002792">
    <property type="protein sequence ID" value="AEH06003.1"/>
    <property type="molecule type" value="Genomic_DNA"/>
</dbReference>
<dbReference type="GeneID" id="10772121"/>
<dbReference type="OrthoDB" id="52716at2157"/>
<keyword evidence="3" id="KW-1185">Reference proteome</keyword>
<protein>
    <submittedName>
        <fullName evidence="2">Methanogenesis marker protein 11</fullName>
    </submittedName>
</protein>
<dbReference type="HOGENOM" id="CLU_065511_0_0_2"/>
<accession>F8AMG3</accession>
<reference evidence="2" key="1">
    <citation type="submission" date="2011-05" db="EMBL/GenBank/DDBJ databases">
        <title>Complete sequence of chromosome of Methanothermococcus okinawensis IH1.</title>
        <authorList>
            <consortium name="US DOE Joint Genome Institute"/>
            <person name="Lucas S."/>
            <person name="Han J."/>
            <person name="Lapidus A."/>
            <person name="Cheng J.-F."/>
            <person name="Goodwin L."/>
            <person name="Pitluck S."/>
            <person name="Peters L."/>
            <person name="Mikhailova N."/>
            <person name="Held B."/>
            <person name="Han C."/>
            <person name="Tapia R."/>
            <person name="Land M."/>
            <person name="Hauser L."/>
            <person name="Kyrpides N."/>
            <person name="Ivanova N."/>
            <person name="Pagani I."/>
            <person name="Sieprawska-Lupa M."/>
            <person name="Takai K."/>
            <person name="Miyazaki J."/>
            <person name="Whitman W."/>
            <person name="Woyke T."/>
        </authorList>
    </citation>
    <scope>NUCLEOTIDE SEQUENCE [LARGE SCALE GENOMIC DNA]</scope>
    <source>
        <strain evidence="2">IH1</strain>
    </source>
</reference>
<sequence length="307" mass="33894">MGKYSNINDISYKKIIAMVDEELGIVELIEEHPCPNGAQWMIYQYKRTSPLIVSAWRDGNKHHFVLKIDKCKLNLVPSLSAAGIEQVFIENNNVHIVYAGLAGAGVGIELRKNAENVIDAILHEKGGGSKLGKGVVITPKMEKVIIGIDDTDTKEEGATWVLANEIGKLVEKEGIGYYIDHTIIQLYPGNPNKTQNCVSIALTFAVYPEYKYKIKELVKNYLKEKSLSDKTAMAVYYGITPSKSMKLYTNKAKKGMVSVEEAKSVAMRNNIDVIKIFEKEGGIIGAVAALGLAEHHEEAAKLPDDLE</sequence>
<dbReference type="InterPro" id="IPR017674">
    <property type="entry name" value="Methan_mark_11"/>
</dbReference>
<dbReference type="Proteomes" id="UP000009296">
    <property type="component" value="Chromosome"/>
</dbReference>
<dbReference type="eggNOG" id="arCOG01116">
    <property type="taxonomic scope" value="Archaea"/>
</dbReference>
<dbReference type="RefSeq" id="WP_013866189.1">
    <property type="nucleotide sequence ID" value="NC_015636.1"/>
</dbReference>
<evidence type="ECO:0000313" key="3">
    <source>
        <dbReference type="Proteomes" id="UP000009296"/>
    </source>
</evidence>
<dbReference type="PANTHER" id="PTHR40705:SF2">
    <property type="entry name" value="DUF1743 DOMAIN-CONTAINING PROTEIN"/>
    <property type="match status" value="1"/>
</dbReference>
<name>F8AMG3_METOI</name>
<organism evidence="2 3">
    <name type="scientific">Methanothermococcus okinawensis (strain DSM 14208 / JCM 11175 / IH1)</name>
    <dbReference type="NCBI Taxonomy" id="647113"/>
    <lineage>
        <taxon>Archaea</taxon>
        <taxon>Methanobacteriati</taxon>
        <taxon>Methanobacteriota</taxon>
        <taxon>Methanomada group</taxon>
        <taxon>Methanococci</taxon>
        <taxon>Methanococcales</taxon>
        <taxon>Methanococcaceae</taxon>
        <taxon>Methanothermococcus</taxon>
    </lineage>
</organism>
<dbReference type="STRING" id="647113.Metok_0005"/>
<dbReference type="KEGG" id="mok:Metok_0005"/>
<dbReference type="PANTHER" id="PTHR40705">
    <property type="entry name" value="TRNA(ILE2) 2-AGMATINYLCYTIDINE SYNTHETASE TIAS"/>
    <property type="match status" value="1"/>
</dbReference>
<dbReference type="AlphaFoldDB" id="F8AMG3"/>
<dbReference type="InterPro" id="IPR053870">
    <property type="entry name" value="TiaS-like_TCKD"/>
</dbReference>
<feature type="domain" description="TiaS-like TCKD" evidence="1">
    <location>
        <begin position="145"/>
        <end position="205"/>
    </location>
</feature>